<dbReference type="Proteomes" id="UP001227101">
    <property type="component" value="Chromosome"/>
</dbReference>
<protein>
    <submittedName>
        <fullName evidence="2">Uncharacterized protein</fullName>
    </submittedName>
</protein>
<feature type="region of interest" description="Disordered" evidence="1">
    <location>
        <begin position="146"/>
        <end position="182"/>
    </location>
</feature>
<reference evidence="2 3" key="1">
    <citation type="submission" date="2023-06" db="EMBL/GenBank/DDBJ databases">
        <authorList>
            <person name="Oyuntsetseg B."/>
            <person name="Kim S.B."/>
        </authorList>
    </citation>
    <scope>NUCLEOTIDE SEQUENCE [LARGE SCALE GENOMIC DNA]</scope>
    <source>
        <strain evidence="2 3">2-2</strain>
    </source>
</reference>
<sequence length="182" mass="19897">MTVRSLWRRWWHRAARPPTGVQLNLLLPVLDRAAELAPVADGAVRACGAPGDVPGHVGRTCGELVTAYQQLRTELRDIPAEGALRGTADEIDRLLHYHQWLVRSALQLAFSLNPDPRTEAMRRRLDGLGPSATRLDALRADVARQLDASTARRTTDAGHDGDHADRDRAAPPMGPSPEEGGR</sequence>
<evidence type="ECO:0000313" key="2">
    <source>
        <dbReference type="EMBL" id="WIV59145.1"/>
    </source>
</evidence>
<organism evidence="2 3">
    <name type="scientific">Amycolatopsis nalaikhensis</name>
    <dbReference type="NCBI Taxonomy" id="715472"/>
    <lineage>
        <taxon>Bacteria</taxon>
        <taxon>Bacillati</taxon>
        <taxon>Actinomycetota</taxon>
        <taxon>Actinomycetes</taxon>
        <taxon>Pseudonocardiales</taxon>
        <taxon>Pseudonocardiaceae</taxon>
        <taxon>Amycolatopsis</taxon>
    </lineage>
</organism>
<name>A0ABY8XTX6_9PSEU</name>
<evidence type="ECO:0000313" key="3">
    <source>
        <dbReference type="Proteomes" id="UP001227101"/>
    </source>
</evidence>
<keyword evidence="3" id="KW-1185">Reference proteome</keyword>
<proteinExistence type="predicted"/>
<accession>A0ABY8XTX6</accession>
<dbReference type="EMBL" id="CP127173">
    <property type="protein sequence ID" value="WIV59145.1"/>
    <property type="molecule type" value="Genomic_DNA"/>
</dbReference>
<evidence type="ECO:0000256" key="1">
    <source>
        <dbReference type="SAM" id="MobiDB-lite"/>
    </source>
</evidence>
<feature type="compositionally biased region" description="Basic and acidic residues" evidence="1">
    <location>
        <begin position="153"/>
        <end position="169"/>
    </location>
</feature>
<gene>
    <name evidence="2" type="ORF">QP939_11200</name>
</gene>
<dbReference type="RefSeq" id="WP_285456623.1">
    <property type="nucleotide sequence ID" value="NZ_CP127173.1"/>
</dbReference>